<dbReference type="PANTHER" id="PTHR32046:SF11">
    <property type="entry name" value="IMMUNE-ASSOCIATED NUCLEOTIDE-BINDING PROTEIN 10-LIKE"/>
    <property type="match status" value="1"/>
</dbReference>
<evidence type="ECO:0000256" key="1">
    <source>
        <dbReference type="SAM" id="Coils"/>
    </source>
</evidence>
<dbReference type="SUPFAM" id="SSF52540">
    <property type="entry name" value="P-loop containing nucleoside triphosphate hydrolases"/>
    <property type="match status" value="2"/>
</dbReference>
<gene>
    <name evidence="3" type="ORF">OSB1V03_LOCUS13395</name>
</gene>
<feature type="coiled-coil region" evidence="1">
    <location>
        <begin position="552"/>
        <end position="586"/>
    </location>
</feature>
<accession>A0A7R9L1B5</accession>
<evidence type="ECO:0000313" key="4">
    <source>
        <dbReference type="Proteomes" id="UP000759131"/>
    </source>
</evidence>
<dbReference type="InterPro" id="IPR058519">
    <property type="entry name" value="DUF8206"/>
</dbReference>
<dbReference type="Pfam" id="PF26633">
    <property type="entry name" value="DUF8206"/>
    <property type="match status" value="1"/>
</dbReference>
<dbReference type="PANTHER" id="PTHR32046">
    <property type="entry name" value="G DOMAIN-CONTAINING PROTEIN"/>
    <property type="match status" value="1"/>
</dbReference>
<protein>
    <recommendedName>
        <fullName evidence="2">DUF8206 domain-containing protein</fullName>
    </recommendedName>
</protein>
<dbReference type="InterPro" id="IPR025662">
    <property type="entry name" value="Sigma_54_int_dom_ATP-bd_1"/>
</dbReference>
<dbReference type="Gene3D" id="3.40.50.300">
    <property type="entry name" value="P-loop containing nucleotide triphosphate hydrolases"/>
    <property type="match status" value="1"/>
</dbReference>
<dbReference type="Proteomes" id="UP000759131">
    <property type="component" value="Unassembled WGS sequence"/>
</dbReference>
<evidence type="ECO:0000313" key="3">
    <source>
        <dbReference type="EMBL" id="CAD7632996.1"/>
    </source>
</evidence>
<dbReference type="InterPro" id="IPR027417">
    <property type="entry name" value="P-loop_NTPase"/>
</dbReference>
<keyword evidence="4" id="KW-1185">Reference proteome</keyword>
<evidence type="ECO:0000259" key="2">
    <source>
        <dbReference type="Pfam" id="PF26633"/>
    </source>
</evidence>
<reference evidence="3" key="1">
    <citation type="submission" date="2020-11" db="EMBL/GenBank/DDBJ databases">
        <authorList>
            <person name="Tran Van P."/>
        </authorList>
    </citation>
    <scope>NUCLEOTIDE SEQUENCE</scope>
</reference>
<feature type="coiled-coil region" evidence="1">
    <location>
        <begin position="624"/>
        <end position="651"/>
    </location>
</feature>
<proteinExistence type="predicted"/>
<dbReference type="OrthoDB" id="2386367at2759"/>
<dbReference type="AlphaFoldDB" id="A0A7R9L1B5"/>
<name>A0A7R9L1B5_9ACAR</name>
<dbReference type="PROSITE" id="PS00675">
    <property type="entry name" value="SIGMA54_INTERACT_1"/>
    <property type="match status" value="1"/>
</dbReference>
<sequence length="728" mass="81827">MNRGFVHIFECDKSHDCTCSISTGTIGTGTAPALTAFVRYRHGTEFHSVKRHWNATGTQKLHMTTDDKNRMNIGHSSSTATVMEDIEIIIEGTNNLSTEKIHSTKKKEITIVLLGQTGVGKSTFINSIVNYMSFESMDAANGRPICLIPVSFTITDPNTLLPQKVTLGEQDVNENTADPTQSATQCAKCYKFQNNDIVLNIIDTPGVADTDGVDKDNINMQIILNFISNYREINAFCVLLKPNEQKVDVVFNAANNILFLYTNSRSTNYLPGETGPALIKFLDSMSKSPPNVDIPYNKNTTYCFDNESFRYLVASVPPNNIQFDPKFKSNFVESWKRSVVECQRLFNYITQLPAHKVMDTLSLNNAKQIIQLLTKPLADITKNIADNVKQCKNHRIDVKEFVGTIEELQNKLYIPSVEIISVPLDRPKTVCGDSRCCERVTITNDLTETKYTTECHSPCYLDFSDGHVVGNKGLLGCKAFNRYSGTDRDPGEPRKSTFIRALKMTGEKIMETLGQSHVCRACGHGYEKHLHIFYETHAKVTKVDANIIDTKIKMAQLAAEAKEQQIRRLDQRIAELKAENETIVQSMSMFACFLANNALTPVNDAFVDYVQHLIANERYGTTGAAGSQTTIKRLEHVLKQYEKEKQIITNAKKSDAQKSVITLAKINECVDLLCSLKHKGPYISIMLDQQRQAKVKHHTAHNQVNYNATDHSGFNKVKLFWERNTTMI</sequence>
<feature type="domain" description="DUF8206" evidence="2">
    <location>
        <begin position="424"/>
        <end position="482"/>
    </location>
</feature>
<keyword evidence="1" id="KW-0175">Coiled coil</keyword>
<dbReference type="EMBL" id="OC866510">
    <property type="protein sequence ID" value="CAD7632996.1"/>
    <property type="molecule type" value="Genomic_DNA"/>
</dbReference>
<dbReference type="EMBL" id="CAJPIZ010011935">
    <property type="protein sequence ID" value="CAG2113426.1"/>
    <property type="molecule type" value="Genomic_DNA"/>
</dbReference>
<organism evidence="3">
    <name type="scientific">Medioppia subpectinata</name>
    <dbReference type="NCBI Taxonomy" id="1979941"/>
    <lineage>
        <taxon>Eukaryota</taxon>
        <taxon>Metazoa</taxon>
        <taxon>Ecdysozoa</taxon>
        <taxon>Arthropoda</taxon>
        <taxon>Chelicerata</taxon>
        <taxon>Arachnida</taxon>
        <taxon>Acari</taxon>
        <taxon>Acariformes</taxon>
        <taxon>Sarcoptiformes</taxon>
        <taxon>Oribatida</taxon>
        <taxon>Brachypylina</taxon>
        <taxon>Oppioidea</taxon>
        <taxon>Oppiidae</taxon>
        <taxon>Medioppia</taxon>
    </lineage>
</organism>